<proteinExistence type="predicted"/>
<comment type="caution">
    <text evidence="2">The sequence shown here is derived from an EMBL/GenBank/DDBJ whole genome shotgun (WGS) entry which is preliminary data.</text>
</comment>
<dbReference type="Proteomes" id="UP000657918">
    <property type="component" value="Chromosome 4"/>
</dbReference>
<evidence type="ECO:0000256" key="1">
    <source>
        <dbReference type="SAM" id="MobiDB-lite"/>
    </source>
</evidence>
<evidence type="ECO:0000313" key="2">
    <source>
        <dbReference type="EMBL" id="KAF9683590.1"/>
    </source>
</evidence>
<evidence type="ECO:0000313" key="3">
    <source>
        <dbReference type="Proteomes" id="UP000657918"/>
    </source>
</evidence>
<gene>
    <name evidence="2" type="ORF">SADUNF_Sadunf04G0029700</name>
</gene>
<name>A0A835K9W4_9ROSI</name>
<reference evidence="2 3" key="1">
    <citation type="submission" date="2020-10" db="EMBL/GenBank/DDBJ databases">
        <title>Plant Genome Project.</title>
        <authorList>
            <person name="Zhang R.-G."/>
        </authorList>
    </citation>
    <scope>NUCLEOTIDE SEQUENCE [LARGE SCALE GENOMIC DNA]</scope>
    <source>
        <strain evidence="2">FAFU-HL-1</strain>
        <tissue evidence="2">Leaf</tissue>
    </source>
</reference>
<protein>
    <submittedName>
        <fullName evidence="2">Uncharacterized protein</fullName>
    </submittedName>
</protein>
<dbReference type="AlphaFoldDB" id="A0A835K9W4"/>
<feature type="region of interest" description="Disordered" evidence="1">
    <location>
        <begin position="69"/>
        <end position="89"/>
    </location>
</feature>
<dbReference type="EMBL" id="JADGMS010000004">
    <property type="protein sequence ID" value="KAF9683590.1"/>
    <property type="molecule type" value="Genomic_DNA"/>
</dbReference>
<organism evidence="2 3">
    <name type="scientific">Salix dunnii</name>
    <dbReference type="NCBI Taxonomy" id="1413687"/>
    <lineage>
        <taxon>Eukaryota</taxon>
        <taxon>Viridiplantae</taxon>
        <taxon>Streptophyta</taxon>
        <taxon>Embryophyta</taxon>
        <taxon>Tracheophyta</taxon>
        <taxon>Spermatophyta</taxon>
        <taxon>Magnoliopsida</taxon>
        <taxon>eudicotyledons</taxon>
        <taxon>Gunneridae</taxon>
        <taxon>Pentapetalae</taxon>
        <taxon>rosids</taxon>
        <taxon>fabids</taxon>
        <taxon>Malpighiales</taxon>
        <taxon>Salicaceae</taxon>
        <taxon>Saliceae</taxon>
        <taxon>Salix</taxon>
    </lineage>
</organism>
<sequence length="102" mass="11531">MKHRLPLFCKHTVKNHPRKQLQGIRGWEQMPSHANCGGNGKENRAKEEELLELARGRLSKLETDSVMSNIGPFQHKSSGDGAWQVSHDENKNVAEKIGFDLD</sequence>
<keyword evidence="3" id="KW-1185">Reference proteome</keyword>
<accession>A0A835K9W4</accession>